<evidence type="ECO:0000313" key="2">
    <source>
        <dbReference type="EMBL" id="GBO19088.1"/>
    </source>
</evidence>
<comment type="caution">
    <text evidence="2">The sequence shown here is derived from an EMBL/GenBank/DDBJ whole genome shotgun (WGS) entry which is preliminary data.</text>
</comment>
<keyword evidence="3" id="KW-1185">Reference proteome</keyword>
<dbReference type="Pfam" id="PF00078">
    <property type="entry name" value="RVT_1"/>
    <property type="match status" value="1"/>
</dbReference>
<dbReference type="GO" id="GO:0071897">
    <property type="term" value="P:DNA biosynthetic process"/>
    <property type="evidence" value="ECO:0007669"/>
    <property type="project" value="UniProtKB-ARBA"/>
</dbReference>
<reference evidence="2 3" key="1">
    <citation type="journal article" date="2019" name="Sci. Rep.">
        <title>Orb-weaving spider Araneus ventricosus genome elucidates the spidroin gene catalogue.</title>
        <authorList>
            <person name="Kono N."/>
            <person name="Nakamura H."/>
            <person name="Ohtoshi R."/>
            <person name="Moran D.A.P."/>
            <person name="Shinohara A."/>
            <person name="Yoshida Y."/>
            <person name="Fujiwara M."/>
            <person name="Mori M."/>
            <person name="Tomita M."/>
            <person name="Arakawa K."/>
        </authorList>
    </citation>
    <scope>NUCLEOTIDE SEQUENCE [LARGE SCALE GENOMIC DNA]</scope>
</reference>
<protein>
    <recommendedName>
        <fullName evidence="1">Reverse transcriptase domain-containing protein</fullName>
    </recommendedName>
</protein>
<dbReference type="OrthoDB" id="1937528at2759"/>
<dbReference type="SUPFAM" id="SSF56672">
    <property type="entry name" value="DNA/RNA polymerases"/>
    <property type="match status" value="1"/>
</dbReference>
<dbReference type="AlphaFoldDB" id="A0A4Y2V392"/>
<gene>
    <name evidence="2" type="ORF">AVEN_77961_1</name>
</gene>
<dbReference type="InterPro" id="IPR000477">
    <property type="entry name" value="RT_dom"/>
</dbReference>
<dbReference type="EMBL" id="BGPR01042621">
    <property type="protein sequence ID" value="GBO19088.1"/>
    <property type="molecule type" value="Genomic_DNA"/>
</dbReference>
<name>A0A4Y2V392_ARAVE</name>
<proteinExistence type="predicted"/>
<dbReference type="Proteomes" id="UP000499080">
    <property type="component" value="Unassembled WGS sequence"/>
</dbReference>
<organism evidence="2 3">
    <name type="scientific">Araneus ventricosus</name>
    <name type="common">Orbweaver spider</name>
    <name type="synonym">Epeira ventricosa</name>
    <dbReference type="NCBI Taxonomy" id="182803"/>
    <lineage>
        <taxon>Eukaryota</taxon>
        <taxon>Metazoa</taxon>
        <taxon>Ecdysozoa</taxon>
        <taxon>Arthropoda</taxon>
        <taxon>Chelicerata</taxon>
        <taxon>Arachnida</taxon>
        <taxon>Araneae</taxon>
        <taxon>Araneomorphae</taxon>
        <taxon>Entelegynae</taxon>
        <taxon>Araneoidea</taxon>
        <taxon>Araneidae</taxon>
        <taxon>Araneus</taxon>
    </lineage>
</organism>
<feature type="domain" description="Reverse transcriptase" evidence="1">
    <location>
        <begin position="8"/>
        <end position="108"/>
    </location>
</feature>
<dbReference type="InterPro" id="IPR043502">
    <property type="entry name" value="DNA/RNA_pol_sf"/>
</dbReference>
<sequence>MEKDRDKSLLNSYRPILLPPTLGKVLEKLLLNKLNFHLRSHNLMHTFQFGFWKGKLIEHALIRLQDKIQEAKQNNKYSVILSLDIKCAFDHLQYHEIRERFKKRNLNTSTAVTLGYTE</sequence>
<evidence type="ECO:0000313" key="3">
    <source>
        <dbReference type="Proteomes" id="UP000499080"/>
    </source>
</evidence>
<accession>A0A4Y2V392</accession>
<dbReference type="PANTHER" id="PTHR19446">
    <property type="entry name" value="REVERSE TRANSCRIPTASES"/>
    <property type="match status" value="1"/>
</dbReference>
<evidence type="ECO:0000259" key="1">
    <source>
        <dbReference type="Pfam" id="PF00078"/>
    </source>
</evidence>